<proteinExistence type="predicted"/>
<keyword evidence="2" id="KW-1185">Reference proteome</keyword>
<dbReference type="EMBL" id="JBBPBM010000140">
    <property type="protein sequence ID" value="KAK8504537.1"/>
    <property type="molecule type" value="Genomic_DNA"/>
</dbReference>
<evidence type="ECO:0000313" key="2">
    <source>
        <dbReference type="Proteomes" id="UP001472677"/>
    </source>
</evidence>
<organism evidence="1 2">
    <name type="scientific">Hibiscus sabdariffa</name>
    <name type="common">roselle</name>
    <dbReference type="NCBI Taxonomy" id="183260"/>
    <lineage>
        <taxon>Eukaryota</taxon>
        <taxon>Viridiplantae</taxon>
        <taxon>Streptophyta</taxon>
        <taxon>Embryophyta</taxon>
        <taxon>Tracheophyta</taxon>
        <taxon>Spermatophyta</taxon>
        <taxon>Magnoliopsida</taxon>
        <taxon>eudicotyledons</taxon>
        <taxon>Gunneridae</taxon>
        <taxon>Pentapetalae</taxon>
        <taxon>rosids</taxon>
        <taxon>malvids</taxon>
        <taxon>Malvales</taxon>
        <taxon>Malvaceae</taxon>
        <taxon>Malvoideae</taxon>
        <taxon>Hibiscus</taxon>
    </lineage>
</organism>
<reference evidence="1 2" key="1">
    <citation type="journal article" date="2024" name="G3 (Bethesda)">
        <title>Genome assembly of Hibiscus sabdariffa L. provides insights into metabolisms of medicinal natural products.</title>
        <authorList>
            <person name="Kim T."/>
        </authorList>
    </citation>
    <scope>NUCLEOTIDE SEQUENCE [LARGE SCALE GENOMIC DNA]</scope>
    <source>
        <strain evidence="1">TK-2024</strain>
        <tissue evidence="1">Old leaves</tissue>
    </source>
</reference>
<dbReference type="Proteomes" id="UP001472677">
    <property type="component" value="Unassembled WGS sequence"/>
</dbReference>
<sequence>MLAANEVVGRNIQPSKFRVHAKSPRSDPLKKLFNINKVSSDGSSAMPFISLFMRLSSLRFFNPEKSLLKALSKKNQHNFIRTRTIGRIETNLTCSNVS</sequence>
<comment type="caution">
    <text evidence="1">The sequence shown here is derived from an EMBL/GenBank/DDBJ whole genome shotgun (WGS) entry which is preliminary data.</text>
</comment>
<accession>A0ABR2BCF0</accession>
<gene>
    <name evidence="1" type="ORF">V6N12_017816</name>
</gene>
<evidence type="ECO:0000313" key="1">
    <source>
        <dbReference type="EMBL" id="KAK8504537.1"/>
    </source>
</evidence>
<protein>
    <submittedName>
        <fullName evidence="1">Uncharacterized protein</fullName>
    </submittedName>
</protein>
<name>A0ABR2BCF0_9ROSI</name>